<keyword evidence="8" id="KW-0732">Signal</keyword>
<dbReference type="InterPro" id="IPR001166">
    <property type="entry name" value="Hyperglycemic"/>
</dbReference>
<dbReference type="EMBL" id="AF109779">
    <property type="protein sequence ID" value="AAD45236.1"/>
    <property type="molecule type" value="Genomic_DNA"/>
</dbReference>
<evidence type="ECO:0000256" key="6">
    <source>
        <dbReference type="ARBA" id="ARBA00023320"/>
    </source>
</evidence>
<evidence type="ECO:0000256" key="2">
    <source>
        <dbReference type="ARBA" id="ARBA00005447"/>
    </source>
</evidence>
<dbReference type="InterPro" id="IPR018251">
    <property type="entry name" value="Crust_neurhormone_CS"/>
</dbReference>
<keyword evidence="3" id="KW-0964">Secreted</keyword>
<feature type="signal peptide" evidence="8">
    <location>
        <begin position="1"/>
        <end position="26"/>
    </location>
</feature>
<evidence type="ECO:0000313" key="11">
    <source>
        <dbReference type="EMBL" id="AAD45236.1"/>
    </source>
</evidence>
<dbReference type="InterPro" id="IPR035957">
    <property type="entry name" value="Crust_neurohorm_sf"/>
</dbReference>
<reference evidence="11" key="1">
    <citation type="journal article" date="1998" name="FEBS Lett.">
        <title>The shrimp hyperglycemic hormone-like neuropeptide is encoded by multiple copies of genes arranged in a cluster.</title>
        <authorList>
            <person name="Gu P.L."/>
            <person name="Chan S.M."/>
        </authorList>
    </citation>
    <scope>NUCLEOTIDE SEQUENCE</scope>
</reference>
<dbReference type="Pfam" id="PF01147">
    <property type="entry name" value="Crust_neurohorm"/>
    <property type="match status" value="1"/>
</dbReference>
<organism evidence="11">
    <name type="scientific">Metapenaeus ensis</name>
    <name type="common">Greasyback shrimp</name>
    <name type="synonym">Penaeus ensis</name>
    <dbReference type="NCBI Taxonomy" id="32278"/>
    <lineage>
        <taxon>Eukaryota</taxon>
        <taxon>Metazoa</taxon>
        <taxon>Ecdysozoa</taxon>
        <taxon>Arthropoda</taxon>
        <taxon>Crustacea</taxon>
        <taxon>Multicrustacea</taxon>
        <taxon>Malacostraca</taxon>
        <taxon>Eumalacostraca</taxon>
        <taxon>Eucarida</taxon>
        <taxon>Decapoda</taxon>
        <taxon>Dendrobranchiata</taxon>
        <taxon>Penaeoidea</taxon>
        <taxon>Penaeidae</taxon>
        <taxon>Metapenaeus</taxon>
    </lineage>
</organism>
<name>Q9TW92_METEN</name>
<evidence type="ECO:0000256" key="8">
    <source>
        <dbReference type="SAM" id="SignalP"/>
    </source>
</evidence>
<dbReference type="InterPro" id="IPR000346">
    <property type="entry name" value="Hyperglycemic1"/>
</dbReference>
<dbReference type="GO" id="GO:0005576">
    <property type="term" value="C:extracellular region"/>
    <property type="evidence" value="ECO:0007669"/>
    <property type="project" value="UniProtKB-SubCell"/>
</dbReference>
<dbReference type="GO" id="GO:0007623">
    <property type="term" value="P:circadian rhythm"/>
    <property type="evidence" value="ECO:0007669"/>
    <property type="project" value="TreeGrafter"/>
</dbReference>
<comment type="similarity">
    <text evidence="2">Belongs to the arthropod CHH/MIH/GIH/VIH hormone family.</text>
</comment>
<evidence type="ECO:0000313" key="10">
    <source>
        <dbReference type="EMBL" id="AAD45235.1"/>
    </source>
</evidence>
<sequence length="117" mass="13145">MIASQMLSVALLVVVASAWWASPVEAASPGASSPWVEHRLVRRSLFDPSCSGVFDRELLGRLNRVCDDCYNVFRDPKVAMECKSNCFLNPAFIQCLEYLLPEDLHEEYQSHVQVVGK</sequence>
<dbReference type="GO" id="GO:0007218">
    <property type="term" value="P:neuropeptide signaling pathway"/>
    <property type="evidence" value="ECO:0007669"/>
    <property type="project" value="UniProtKB-KW"/>
</dbReference>
<dbReference type="EMBL" id="AF109777">
    <property type="protein sequence ID" value="AAD45234.1"/>
    <property type="molecule type" value="Genomic_DNA"/>
</dbReference>
<dbReference type="SUPFAM" id="SSF81778">
    <property type="entry name" value="Crustacean CHH/MIH/GIH neurohormone"/>
    <property type="match status" value="1"/>
</dbReference>
<dbReference type="PANTHER" id="PTHR35981:SF2">
    <property type="entry name" value="ION TRANSPORT PEPTIDE, ISOFORM C"/>
    <property type="match status" value="1"/>
</dbReference>
<dbReference type="EMBL" id="AF109778">
    <property type="protein sequence ID" value="AAD45235.1"/>
    <property type="molecule type" value="Genomic_DNA"/>
</dbReference>
<dbReference type="PRINTS" id="PR00548">
    <property type="entry name" value="HYPRGLYCEMC1"/>
</dbReference>
<dbReference type="AlphaFoldDB" id="Q9TW92"/>
<feature type="chain" id="PRO_5007717967" evidence="8">
    <location>
        <begin position="27"/>
        <end position="117"/>
    </location>
</feature>
<dbReference type="GO" id="GO:0005184">
    <property type="term" value="F:neuropeptide hormone activity"/>
    <property type="evidence" value="ECO:0007669"/>
    <property type="project" value="InterPro"/>
</dbReference>
<accession>Q9TW92</accession>
<feature type="disulfide bond" evidence="7">
    <location>
        <begin position="66"/>
        <end position="82"/>
    </location>
</feature>
<dbReference type="Gene3D" id="1.10.2010.10">
    <property type="entry name" value="Crustacean CHH/MIH/GIH neurohormone"/>
    <property type="match status" value="1"/>
</dbReference>
<evidence type="ECO:0000313" key="9">
    <source>
        <dbReference type="EMBL" id="AAD45234.1"/>
    </source>
</evidence>
<evidence type="ECO:0000256" key="4">
    <source>
        <dbReference type="ARBA" id="ARBA00022702"/>
    </source>
</evidence>
<feature type="disulfide bond" evidence="7">
    <location>
        <begin position="50"/>
        <end position="86"/>
    </location>
</feature>
<feature type="disulfide bond" evidence="7">
    <location>
        <begin position="69"/>
        <end position="95"/>
    </location>
</feature>
<proteinExistence type="inferred from homology"/>
<dbReference type="PROSITE" id="PS01250">
    <property type="entry name" value="CHH_MIH_GIH"/>
    <property type="match status" value="1"/>
</dbReference>
<dbReference type="PANTHER" id="PTHR35981">
    <property type="entry name" value="ION TRANSPORT PEPTIDE, ISOFORM C"/>
    <property type="match status" value="1"/>
</dbReference>
<evidence type="ECO:0000256" key="5">
    <source>
        <dbReference type="ARBA" id="ARBA00023157"/>
    </source>
</evidence>
<evidence type="ECO:0000256" key="1">
    <source>
        <dbReference type="ARBA" id="ARBA00004613"/>
    </source>
</evidence>
<keyword evidence="5 7" id="KW-1015">Disulfide bond</keyword>
<evidence type="ECO:0000256" key="7">
    <source>
        <dbReference type="PIRSR" id="PIRSR631098-51"/>
    </source>
</evidence>
<keyword evidence="4" id="KW-0372">Hormone</keyword>
<keyword evidence="6 11" id="KW-0527">Neuropeptide</keyword>
<dbReference type="InterPro" id="IPR031098">
    <property type="entry name" value="Crust_neurohorm"/>
</dbReference>
<protein>
    <submittedName>
        <fullName evidence="9">Hyperglycemic hormone-like neuropeptide 43-2</fullName>
    </submittedName>
    <submittedName>
        <fullName evidence="10">Hyperglycemic hormone-like neuropeptide 43-3</fullName>
    </submittedName>
    <submittedName>
        <fullName evidence="11">Hyperglycemic hormone-like neuropeptide 43-4</fullName>
    </submittedName>
</protein>
<dbReference type="PRINTS" id="PR00550">
    <property type="entry name" value="HYPRGLYCEMIC"/>
</dbReference>
<evidence type="ECO:0000256" key="3">
    <source>
        <dbReference type="ARBA" id="ARBA00022525"/>
    </source>
</evidence>
<comment type="subcellular location">
    <subcellularLocation>
        <location evidence="1">Secreted</location>
    </subcellularLocation>
</comment>